<dbReference type="Proteomes" id="UP001596087">
    <property type="component" value="Unassembled WGS sequence"/>
</dbReference>
<protein>
    <submittedName>
        <fullName evidence="1">Uncharacterized protein</fullName>
    </submittedName>
</protein>
<dbReference type="RefSeq" id="WP_378591843.1">
    <property type="nucleotide sequence ID" value="NZ_JBHSKD010000023.1"/>
</dbReference>
<accession>A0ABW0BMC8</accession>
<proteinExistence type="predicted"/>
<name>A0ABW0BMC8_9ACTN</name>
<reference evidence="2" key="1">
    <citation type="journal article" date="2019" name="Int. J. Syst. Evol. Microbiol.">
        <title>The Global Catalogue of Microorganisms (GCM) 10K type strain sequencing project: providing services to taxonomists for standard genome sequencing and annotation.</title>
        <authorList>
            <consortium name="The Broad Institute Genomics Platform"/>
            <consortium name="The Broad Institute Genome Sequencing Center for Infectious Disease"/>
            <person name="Wu L."/>
            <person name="Ma J."/>
        </authorList>
    </citation>
    <scope>NUCLEOTIDE SEQUENCE [LARGE SCALE GENOMIC DNA]</scope>
    <source>
        <strain evidence="2">DFY41</strain>
    </source>
</reference>
<evidence type="ECO:0000313" key="1">
    <source>
        <dbReference type="EMBL" id="MFC5178257.1"/>
    </source>
</evidence>
<keyword evidence="2" id="KW-1185">Reference proteome</keyword>
<evidence type="ECO:0000313" key="2">
    <source>
        <dbReference type="Proteomes" id="UP001596087"/>
    </source>
</evidence>
<gene>
    <name evidence="1" type="ORF">ACFPGP_16380</name>
</gene>
<sequence length="264" mass="30807">MTEFEEGVADLRRRLDPALWPLFIPKAEDLFRWRIQLECGCVREIFTTGKDRFPDERSDRDPVTGCRLPDGEFWCRDHHVAKPYREIAEWDERRVHEFPADPEEPQHGLDAETWAKIQRPEPHSSAFWRVKLSCGHYADVCVGDLDWKPEDGPRLVTKKRLAEIRRDFEEMWASGEPGWPNEGPERDHIRRMLDLGWPRPEPEHECFACTAAKRVTGYQRIGPLVPPPKPAAPPPIERERVEAQLARAEAEVQRLRKRLEQAQG</sequence>
<comment type="caution">
    <text evidence="1">The sequence shown here is derived from an EMBL/GenBank/DDBJ whole genome shotgun (WGS) entry which is preliminary data.</text>
</comment>
<dbReference type="EMBL" id="JBHSKD010000023">
    <property type="protein sequence ID" value="MFC5178257.1"/>
    <property type="molecule type" value="Genomic_DNA"/>
</dbReference>
<organism evidence="1 2">
    <name type="scientific">Nocardioides taihuensis</name>
    <dbReference type="NCBI Taxonomy" id="1835606"/>
    <lineage>
        <taxon>Bacteria</taxon>
        <taxon>Bacillati</taxon>
        <taxon>Actinomycetota</taxon>
        <taxon>Actinomycetes</taxon>
        <taxon>Propionibacteriales</taxon>
        <taxon>Nocardioidaceae</taxon>
        <taxon>Nocardioides</taxon>
    </lineage>
</organism>